<protein>
    <submittedName>
        <fullName evidence="1">Uncharacterized protein</fullName>
    </submittedName>
</protein>
<comment type="caution">
    <text evidence="1">The sequence shown here is derived from an EMBL/GenBank/DDBJ whole genome shotgun (WGS) entry which is preliminary data.</text>
</comment>
<dbReference type="AlphaFoldDB" id="A0A854BYP1"/>
<dbReference type="Proteomes" id="UP000186685">
    <property type="component" value="Unassembled WGS sequence"/>
</dbReference>
<name>A0A854BYP1_9BACT</name>
<dbReference type="EMBL" id="MNQR01000036">
    <property type="protein sequence ID" value="OKZ07994.1"/>
    <property type="molecule type" value="Genomic_DNA"/>
</dbReference>
<gene>
    <name evidence="1" type="ORF">BHV76_10175</name>
</gene>
<sequence>MYSAIMKQKVIRIIKRLIGHRILVHPIVDANVYDANENSFSGNSLQDSNVLIVGCDETLMRSAECYYKNEGCYVVKLWQGYRELTTEDINEARGDLLGHFDHVVNIIIPDVDHDLLHTDHTYNHRDLERVVYQWLQVESDYLDKNLQRSSLHVVFVKRSMEYLDVVSHSIVSMLRGLAKRLLAHGIVANGVVADEDIPVDAVMQSLMFVTGKYGEVIAGEFIDLKE</sequence>
<evidence type="ECO:0000313" key="1">
    <source>
        <dbReference type="EMBL" id="OKZ07994.1"/>
    </source>
</evidence>
<organism evidence="1 2">
    <name type="scientific">Phocaeicola plebeius</name>
    <dbReference type="NCBI Taxonomy" id="310297"/>
    <lineage>
        <taxon>Bacteria</taxon>
        <taxon>Pseudomonadati</taxon>
        <taxon>Bacteroidota</taxon>
        <taxon>Bacteroidia</taxon>
        <taxon>Bacteroidales</taxon>
        <taxon>Bacteroidaceae</taxon>
        <taxon>Phocaeicola</taxon>
    </lineage>
</organism>
<evidence type="ECO:0000313" key="2">
    <source>
        <dbReference type="Proteomes" id="UP000186685"/>
    </source>
</evidence>
<reference evidence="1 2" key="1">
    <citation type="journal article" date="2016" name="Nat. Biotechnol.">
        <title>Measurement of bacterial replication rates in microbial communities.</title>
        <authorList>
            <person name="Brown C.T."/>
            <person name="Olm M.R."/>
            <person name="Thomas B.C."/>
            <person name="Banfield J.F."/>
        </authorList>
    </citation>
    <scope>NUCLEOTIDE SEQUENCE [LARGE SCALE GENOMIC DNA]</scope>
    <source>
        <strain evidence="1">45_130</strain>
    </source>
</reference>
<proteinExistence type="predicted"/>
<accession>A0A854BYP1</accession>